<gene>
    <name evidence="3" type="ORF">GFN93_16430</name>
</gene>
<evidence type="ECO:0000313" key="4">
    <source>
        <dbReference type="Proteomes" id="UP000469421"/>
    </source>
</evidence>
<sequence>MLLGEISNMSHVNSSLPKSRQTGMALVIALVILAMISILGIAALRASIFNSKISTSAQGSAMTFQAAESALAALFQEASLYQGDGSTQTNVIHIAMGQLSSGVLTPIDRCLTKSDLYKAGACGSADVFDERGLLQSESRIQIKDDVAPCGIGSGGEGSQVSTSGGDQNTIRGLDYQFVGYGHGSMAVLDIDTYTVQEFARCVQTPTDGGDI</sequence>
<evidence type="ECO:0000256" key="1">
    <source>
        <dbReference type="SAM" id="Phobius"/>
    </source>
</evidence>
<organism evidence="3 4">
    <name type="scientific">Alcanivorax sediminis</name>
    <dbReference type="NCBI Taxonomy" id="2663008"/>
    <lineage>
        <taxon>Bacteria</taxon>
        <taxon>Pseudomonadati</taxon>
        <taxon>Pseudomonadota</taxon>
        <taxon>Gammaproteobacteria</taxon>
        <taxon>Oceanospirillales</taxon>
        <taxon>Alcanivoracaceae</taxon>
        <taxon>Alcanivorax</taxon>
    </lineage>
</organism>
<dbReference type="AlphaFoldDB" id="A0A6N7LX32"/>
<dbReference type="InterPro" id="IPR025746">
    <property type="entry name" value="PilX_N_dom"/>
</dbReference>
<protein>
    <recommendedName>
        <fullName evidence="2">Type 4 fimbrial biogenesis protein PilX N-terminal domain-containing protein</fullName>
    </recommendedName>
</protein>
<dbReference type="Proteomes" id="UP000469421">
    <property type="component" value="Unassembled WGS sequence"/>
</dbReference>
<dbReference type="Pfam" id="PF14341">
    <property type="entry name" value="PilX_N"/>
    <property type="match status" value="1"/>
</dbReference>
<keyword evidence="1" id="KW-0812">Transmembrane</keyword>
<dbReference type="EMBL" id="WIRE01000003">
    <property type="protein sequence ID" value="MQX54833.1"/>
    <property type="molecule type" value="Genomic_DNA"/>
</dbReference>
<evidence type="ECO:0000313" key="3">
    <source>
        <dbReference type="EMBL" id="MQX54833.1"/>
    </source>
</evidence>
<comment type="caution">
    <text evidence="3">The sequence shown here is derived from an EMBL/GenBank/DDBJ whole genome shotgun (WGS) entry which is preliminary data.</text>
</comment>
<name>A0A6N7LX32_9GAMM</name>
<feature type="transmembrane region" description="Helical" evidence="1">
    <location>
        <begin position="23"/>
        <end position="44"/>
    </location>
</feature>
<proteinExistence type="predicted"/>
<keyword evidence="4" id="KW-1185">Reference proteome</keyword>
<keyword evidence="1" id="KW-0472">Membrane</keyword>
<evidence type="ECO:0000259" key="2">
    <source>
        <dbReference type="Pfam" id="PF14341"/>
    </source>
</evidence>
<accession>A0A6N7LX32</accession>
<reference evidence="3 4" key="1">
    <citation type="submission" date="2019-10" db="EMBL/GenBank/DDBJ databases">
        <title>Alcanivorax sp.PA15-N-34 draft genome sequence.</title>
        <authorList>
            <person name="Liao X."/>
            <person name="Shao Z."/>
        </authorList>
    </citation>
    <scope>NUCLEOTIDE SEQUENCE [LARGE SCALE GENOMIC DNA]</scope>
    <source>
        <strain evidence="3 4">PA15-N-34</strain>
    </source>
</reference>
<keyword evidence="1" id="KW-1133">Transmembrane helix</keyword>
<feature type="domain" description="Type 4 fimbrial biogenesis protein PilX N-terminal" evidence="2">
    <location>
        <begin position="23"/>
        <end position="72"/>
    </location>
</feature>